<dbReference type="SUPFAM" id="SSF52821">
    <property type="entry name" value="Rhodanese/Cell cycle control phosphatase"/>
    <property type="match status" value="2"/>
</dbReference>
<sequence>MSRLSALIQPAELLAALSDPGLRLLDASWHLDGRDARADFAAAHIPGALFFDLEAASDQDSPLPHMLPSPAVFAAFAGAMGITQTDGIVVYDTTGLFSAARVWWMFRVMGAQRVQVLNGGLPAWTVAGGAVEAGPARVLAPAIFTPDFDPHQVADLDVVGQSLAGRAQVVDARGAARFRGQAPEPRPGVRPGHMPGAINMPYSALLTPEGRMKPPAVLTQVFDDAGIDLDRSIVTSCGSGVTAAILSLGLAVLDRPSRLYDGSWTEWGSHPNTPVQAG</sequence>
<evidence type="ECO:0000313" key="5">
    <source>
        <dbReference type="Proteomes" id="UP000595448"/>
    </source>
</evidence>
<keyword evidence="5" id="KW-1185">Reference proteome</keyword>
<dbReference type="Pfam" id="PF00581">
    <property type="entry name" value="Rhodanese"/>
    <property type="match status" value="2"/>
</dbReference>
<evidence type="ECO:0000256" key="1">
    <source>
        <dbReference type="ARBA" id="ARBA00022679"/>
    </source>
</evidence>
<dbReference type="EC" id="2.8.1.2" evidence="4"/>
<dbReference type="InterPro" id="IPR036873">
    <property type="entry name" value="Rhodanese-like_dom_sf"/>
</dbReference>
<evidence type="ECO:0000256" key="2">
    <source>
        <dbReference type="ARBA" id="ARBA00022737"/>
    </source>
</evidence>
<gene>
    <name evidence="4" type="primary">sseA</name>
    <name evidence="4" type="ORF">JIP62_02975</name>
</gene>
<dbReference type="InterPro" id="IPR001763">
    <property type="entry name" value="Rhodanese-like_dom"/>
</dbReference>
<dbReference type="PROSITE" id="PS50206">
    <property type="entry name" value="RHODANESE_3"/>
    <property type="match status" value="2"/>
</dbReference>
<evidence type="ECO:0000259" key="3">
    <source>
        <dbReference type="PROSITE" id="PS50206"/>
    </source>
</evidence>
<dbReference type="EMBL" id="CP067977">
    <property type="protein sequence ID" value="QQQ19104.1"/>
    <property type="molecule type" value="Genomic_DNA"/>
</dbReference>
<dbReference type="Gene3D" id="3.40.250.10">
    <property type="entry name" value="Rhodanese-like domain"/>
    <property type="match status" value="2"/>
</dbReference>
<dbReference type="PANTHER" id="PTHR11364">
    <property type="entry name" value="THIOSULFATE SULFERTANSFERASE"/>
    <property type="match status" value="1"/>
</dbReference>
<feature type="domain" description="Rhodanese" evidence="3">
    <location>
        <begin position="18"/>
        <end position="133"/>
    </location>
</feature>
<dbReference type="Proteomes" id="UP000595448">
    <property type="component" value="Chromosome"/>
</dbReference>
<dbReference type="SMART" id="SM00450">
    <property type="entry name" value="RHOD"/>
    <property type="match status" value="2"/>
</dbReference>
<dbReference type="NCBIfam" id="NF008557">
    <property type="entry name" value="PRK11493.1"/>
    <property type="match status" value="1"/>
</dbReference>
<accession>A0ABX7BND7</accession>
<dbReference type="PANTHER" id="PTHR11364:SF27">
    <property type="entry name" value="SULFURTRANSFERASE"/>
    <property type="match status" value="1"/>
</dbReference>
<feature type="domain" description="Rhodanese" evidence="3">
    <location>
        <begin position="163"/>
        <end position="276"/>
    </location>
</feature>
<keyword evidence="1 4" id="KW-0808">Transferase</keyword>
<dbReference type="GO" id="GO:0016784">
    <property type="term" value="F:3-mercaptopyruvate sulfurtransferase activity"/>
    <property type="evidence" value="ECO:0007669"/>
    <property type="project" value="UniProtKB-EC"/>
</dbReference>
<dbReference type="InterPro" id="IPR045078">
    <property type="entry name" value="TST/MPST-like"/>
</dbReference>
<evidence type="ECO:0000313" key="4">
    <source>
        <dbReference type="EMBL" id="QQQ19104.1"/>
    </source>
</evidence>
<reference evidence="4 5" key="1">
    <citation type="submission" date="2021-01" db="EMBL/GenBank/DDBJ databases">
        <title>Brevundimonas vitis sp. nov., an bacterium isolated from grape (Vitis vinifera).</title>
        <authorList>
            <person name="Jiang L."/>
            <person name="Lee J."/>
        </authorList>
    </citation>
    <scope>NUCLEOTIDE SEQUENCE [LARGE SCALE GENOMIC DNA]</scope>
    <source>
        <strain evidence="4 5">GRTSA-9</strain>
    </source>
</reference>
<proteinExistence type="predicted"/>
<dbReference type="PROSITE" id="PS00380">
    <property type="entry name" value="RHODANESE_1"/>
    <property type="match status" value="1"/>
</dbReference>
<organism evidence="4 5">
    <name type="scientific">Brevundimonas vitisensis</name>
    <dbReference type="NCBI Taxonomy" id="2800818"/>
    <lineage>
        <taxon>Bacteria</taxon>
        <taxon>Pseudomonadati</taxon>
        <taxon>Pseudomonadota</taxon>
        <taxon>Alphaproteobacteria</taxon>
        <taxon>Caulobacterales</taxon>
        <taxon>Caulobacteraceae</taxon>
        <taxon>Brevundimonas</taxon>
    </lineage>
</organism>
<protein>
    <submittedName>
        <fullName evidence="4">3-mercaptopyruvate sulfurtransferase</fullName>
        <ecNumber evidence="4">2.8.1.2</ecNumber>
    </submittedName>
</protein>
<dbReference type="CDD" id="cd01449">
    <property type="entry name" value="TST_Repeat_2"/>
    <property type="match status" value="1"/>
</dbReference>
<name>A0ABX7BND7_9CAUL</name>
<keyword evidence="2" id="KW-0677">Repeat</keyword>
<dbReference type="CDD" id="cd01448">
    <property type="entry name" value="TST_Repeat_1"/>
    <property type="match status" value="1"/>
</dbReference>
<dbReference type="RefSeq" id="WP_201103455.1">
    <property type="nucleotide sequence ID" value="NZ_CP067977.1"/>
</dbReference>
<dbReference type="InterPro" id="IPR001307">
    <property type="entry name" value="Thiosulphate_STrfase_CS"/>
</dbReference>